<dbReference type="OrthoDB" id="9783941at2"/>
<proteinExistence type="predicted"/>
<dbReference type="Proteomes" id="UP000007347">
    <property type="component" value="Chromosome"/>
</dbReference>
<dbReference type="PANTHER" id="PTHR33376:SF15">
    <property type="entry name" value="BLL6794 PROTEIN"/>
    <property type="match status" value="1"/>
</dbReference>
<dbReference type="KEGG" id="dto:TOL2_C17770"/>
<protein>
    <submittedName>
        <fullName evidence="2">DctP7: predicted TRAP dicarboxylate transporter periplasmic binding protein</fullName>
    </submittedName>
</protein>
<dbReference type="STRING" id="651182.TOL2_C17770"/>
<evidence type="ECO:0000313" key="3">
    <source>
        <dbReference type="Proteomes" id="UP000007347"/>
    </source>
</evidence>
<sequence length="354" mass="40409">MNWGKSHFNVHRNMAIALIIGTLILFFAPSAMAKKITLRYASYNPPRGMGAQTAIWMMDEITKRSKEDVNFQQYFGGTLIKARETLRGIQRGTADMGYLFVPYFPKELQTWTVAEPFVQGPVSPARRGSFFWELYDNSPEMEKQLKQWNQKVVAIRVFGMHSVGGSKPIKSLIDLKNQRVRCAGGYDALHMGDFGAKIVFLKGSEVYSAMQKGAVDANYTPLTSYYKYRLYEIGKNPHLLLIPQFVGSIGLVTINLDTWNNLSADLKKIISEVGREYSRIQDEKIRELEKEYIENMKTNGCNIFQVSKEEIKNWAEVTQGPSKIKWITSAREQGVSGAEQLLERTENLIRKYTE</sequence>
<keyword evidence="1" id="KW-0732">Signal</keyword>
<organism evidence="2 3">
    <name type="scientific">Desulfobacula toluolica (strain DSM 7467 / Tol2)</name>
    <dbReference type="NCBI Taxonomy" id="651182"/>
    <lineage>
        <taxon>Bacteria</taxon>
        <taxon>Pseudomonadati</taxon>
        <taxon>Thermodesulfobacteriota</taxon>
        <taxon>Desulfobacteria</taxon>
        <taxon>Desulfobacterales</taxon>
        <taxon>Desulfobacteraceae</taxon>
        <taxon>Desulfobacula</taxon>
    </lineage>
</organism>
<dbReference type="Gene3D" id="3.40.190.170">
    <property type="entry name" value="Bacterial extracellular solute-binding protein, family 7"/>
    <property type="match status" value="1"/>
</dbReference>
<name>K0NJ83_DESTT</name>
<dbReference type="GO" id="GO:0055085">
    <property type="term" value="P:transmembrane transport"/>
    <property type="evidence" value="ECO:0007669"/>
    <property type="project" value="InterPro"/>
</dbReference>
<keyword evidence="3" id="KW-1185">Reference proteome</keyword>
<dbReference type="RefSeq" id="WP_014957279.1">
    <property type="nucleotide sequence ID" value="NC_018645.1"/>
</dbReference>
<dbReference type="HOGENOM" id="CLU_036176_2_1_7"/>
<dbReference type="InterPro" id="IPR018389">
    <property type="entry name" value="DctP_fam"/>
</dbReference>
<reference evidence="2 3" key="1">
    <citation type="journal article" date="2013" name="Environ. Microbiol.">
        <title>Complete genome, catabolic sub-proteomes and key-metabolites of Desulfobacula toluolica Tol2, a marine, aromatic compound-degrading, sulfate-reducing bacterium.</title>
        <authorList>
            <person name="Wohlbrand L."/>
            <person name="Jacob J.H."/>
            <person name="Kube M."/>
            <person name="Mussmann M."/>
            <person name="Jarling R."/>
            <person name="Beck A."/>
            <person name="Amann R."/>
            <person name="Wilkes H."/>
            <person name="Reinhardt R."/>
            <person name="Rabus R."/>
        </authorList>
    </citation>
    <scope>NUCLEOTIDE SEQUENCE [LARGE SCALE GENOMIC DNA]</scope>
    <source>
        <strain evidence="3">DSM 7467 / Tol2</strain>
    </source>
</reference>
<dbReference type="EMBL" id="FO203503">
    <property type="protein sequence ID" value="CCK79938.1"/>
    <property type="molecule type" value="Genomic_DNA"/>
</dbReference>
<dbReference type="PANTHER" id="PTHR33376">
    <property type="match status" value="1"/>
</dbReference>
<evidence type="ECO:0000256" key="1">
    <source>
        <dbReference type="ARBA" id="ARBA00022729"/>
    </source>
</evidence>
<gene>
    <name evidence="2" type="primary">dctP7</name>
    <name evidence="2" type="ordered locus">TOL2_C17770</name>
</gene>
<evidence type="ECO:0000313" key="2">
    <source>
        <dbReference type="EMBL" id="CCK79938.1"/>
    </source>
</evidence>
<dbReference type="InterPro" id="IPR038404">
    <property type="entry name" value="TRAP_DctP_sf"/>
</dbReference>
<dbReference type="AlphaFoldDB" id="K0NJ83"/>
<dbReference type="Pfam" id="PF03480">
    <property type="entry name" value="DctP"/>
    <property type="match status" value="1"/>
</dbReference>
<accession>K0NJ83</accession>
<dbReference type="NCBIfam" id="NF037995">
    <property type="entry name" value="TRAP_S1"/>
    <property type="match status" value="1"/>
</dbReference>